<dbReference type="OrthoDB" id="2744137at2"/>
<organism evidence="10 11">
    <name type="scientific">Cytobacillus firmus</name>
    <name type="common">Bacillus firmus</name>
    <dbReference type="NCBI Taxonomy" id="1399"/>
    <lineage>
        <taxon>Bacteria</taxon>
        <taxon>Bacillati</taxon>
        <taxon>Bacillota</taxon>
        <taxon>Bacilli</taxon>
        <taxon>Bacillales</taxon>
        <taxon>Bacillaceae</taxon>
        <taxon>Cytobacillus</taxon>
    </lineage>
</organism>
<dbReference type="InterPro" id="IPR034213">
    <property type="entry name" value="S8_Vpr-like"/>
</dbReference>
<dbReference type="InterPro" id="IPR022398">
    <property type="entry name" value="Peptidase_S8_His-AS"/>
</dbReference>
<dbReference type="InterPro" id="IPR037045">
    <property type="entry name" value="S8pro/Inhibitor_I9_sf"/>
</dbReference>
<dbReference type="Pfam" id="PF00082">
    <property type="entry name" value="Peptidase_S8"/>
    <property type="match status" value="1"/>
</dbReference>
<feature type="active site" description="Charge relay system" evidence="5 6">
    <location>
        <position position="276"/>
    </location>
</feature>
<dbReference type="Proteomes" id="UP000252731">
    <property type="component" value="Unassembled WGS sequence"/>
</dbReference>
<dbReference type="PROSITE" id="PS00137">
    <property type="entry name" value="SUBTILASE_HIS"/>
    <property type="match status" value="1"/>
</dbReference>
<dbReference type="Pfam" id="PF05922">
    <property type="entry name" value="Inhibitor_I9"/>
    <property type="match status" value="1"/>
</dbReference>
<dbReference type="InterPro" id="IPR010259">
    <property type="entry name" value="S8pro/Inhibitor_I9"/>
</dbReference>
<name>A0A366JLJ4_CYTFI</name>
<sequence>MGKEVSSKLSKGLSTFALAGALVMSWLPLAQPHSVVAKTESVVTYKEVLNNITPEQRRVIKVITSASADVGIQLPSTIDLSSDKEISVIVEFKGNAPMTNVLLEELKGNKLSINDAKAQVEKEHKNFKEDLKKLKVKGKITSSFQESYNGVSMSLPASQVSKLAESKHVKNIWENQKVELIQPVSNEAEQSSIYIGKHPHEMSQVDKLYEKGLTGKGVKVAVLDSGIDYNHPDLMDAYKGGYDFVDEDNDPMEATYEEWKESGQPLYNPTLYYTSHGTHVSGILAGQGDGKSPLSVKGVAPDADLYVYRVLGPYGSGTIEDVLQGIEQSLKDKMDVINLSLGDVLNDPLSPLSASINNAALAGVTPVLAAGNEGPGLYSVGSPATSALGITVGSTDTKVSYPNFTGTLQSSQLQGNIELRYSTSELGVNPRDLKGKTLPIVDVGQGTETEYEGKDVRGKIVLIQTGGTERLNVAFSIAKEKGAAVAIGYSKYGGFISDSFPEDPHLLPAFTMEGSLAKELSNALKTEEVTVTFDEIKEREIERDDYISFFSSSGPARLTYDIKPEVVAPGGNILSTVPKYYYQVDDYKQSYAKFSGTSMAAPHVAGIAALLLQANPKSAPDDIKGMLMNTADDLEPNYSVFDLGAGKVDALEAAEASLLIQVKDTAPHMKNGKVKTVKDLTGALSFGTKFVTGSDIVDSREISLQNRSDQDQEYSVDISFNVNARGSLDGQKQGVELKTAETVALKANGKKEISVNLLIPEAAEIGIYEGYVTFTNVNQEGEVYQLPFAVRKVKEGVDYVESSNFLSTVRENGYSSSPSLNGSFSLNSHMKNIDIFLVDTETNKEIGFLGSMDGRFIQENTHVNLYGYFNGSYYPLTNDPRQPIAYETKEAIQGTFKTKFVFTADDGKQTIIEKPFVLDNEMPTLHTELKERIIEVDSDASFSIPGAIQDPQIDLAKGAGIEVNQGNNRVTYLASDRGYDQYATVNEAGNFQINGYLPSYRKVVSYTVKGMDRAGVNSLQKEYFYVRKGTPYLATVPDKEEVKTGENIHYSVSAHNHVAWKQLTNTYTFNKTNLSIDTVEVVDELKDKVILETAETPQGMSVTLTSKTGEAIDASESGILLNIEVNLKNNTFYSSYLPLTSSGIKLTKTDNTTIALEGISPSVKVWSSLSELTSEMNGEAVFLRDKYGKLLTTDIDYKQLGAVIKAVDQAGNEYQGEVINDGKFKILLPSTQENMTLIFEAPGHFKVVKEFQIGREAGYGEQQFIQFFPAVAGDANNDQIVDIKDAVYLEEHWRTADRQADFNFDGKVDMEDMKYIQNNFLKVNPMVKVKDKPKEKLAGRNLEDIVNGLK</sequence>
<dbReference type="Gene3D" id="3.40.50.200">
    <property type="entry name" value="Peptidase S8/S53 domain"/>
    <property type="match status" value="2"/>
</dbReference>
<dbReference type="Gene3D" id="2.60.40.4130">
    <property type="match status" value="1"/>
</dbReference>
<evidence type="ECO:0000256" key="3">
    <source>
        <dbReference type="ARBA" id="ARBA00022801"/>
    </source>
</evidence>
<dbReference type="PANTHER" id="PTHR43806:SF65">
    <property type="entry name" value="SERINE PROTEASE APRX"/>
    <property type="match status" value="1"/>
</dbReference>
<dbReference type="InterPro" id="IPR050131">
    <property type="entry name" value="Peptidase_S8_subtilisin-like"/>
</dbReference>
<keyword evidence="11" id="KW-1185">Reference proteome</keyword>
<feature type="active site" description="Charge relay system" evidence="5 6">
    <location>
        <position position="224"/>
    </location>
</feature>
<evidence type="ECO:0000256" key="8">
    <source>
        <dbReference type="SAM" id="Coils"/>
    </source>
</evidence>
<evidence type="ECO:0000313" key="11">
    <source>
        <dbReference type="Proteomes" id="UP000252731"/>
    </source>
</evidence>
<dbReference type="PROSITE" id="PS00136">
    <property type="entry name" value="SUBTILASE_ASP"/>
    <property type="match status" value="1"/>
</dbReference>
<comment type="similarity">
    <text evidence="1 6 7">Belongs to the peptidase S8 family.</text>
</comment>
<dbReference type="InterPro" id="IPR046450">
    <property type="entry name" value="PA_dom_sf"/>
</dbReference>
<dbReference type="Gene3D" id="3.30.70.80">
    <property type="entry name" value="Peptidase S8 propeptide/proteinase inhibitor I9"/>
    <property type="match status" value="1"/>
</dbReference>
<dbReference type="PROSITE" id="PS51892">
    <property type="entry name" value="SUBTILASE"/>
    <property type="match status" value="1"/>
</dbReference>
<dbReference type="GO" id="GO:0004252">
    <property type="term" value="F:serine-type endopeptidase activity"/>
    <property type="evidence" value="ECO:0007669"/>
    <property type="project" value="UniProtKB-UniRule"/>
</dbReference>
<comment type="caution">
    <text evidence="10">The sequence shown here is derived from an EMBL/GenBank/DDBJ whole genome shotgun (WGS) entry which is preliminary data.</text>
</comment>
<reference evidence="10 11" key="1">
    <citation type="submission" date="2018-06" db="EMBL/GenBank/DDBJ databases">
        <title>Freshwater and sediment microbial communities from various areas in North America, analyzing microbe dynamics in response to fracking.</title>
        <authorList>
            <person name="Lamendella R."/>
        </authorList>
    </citation>
    <scope>NUCLEOTIDE SEQUENCE [LARGE SCALE GENOMIC DNA]</scope>
    <source>
        <strain evidence="10 11">14_TX</strain>
    </source>
</reference>
<dbReference type="SUPFAM" id="SSF63446">
    <property type="entry name" value="Type I dockerin domain"/>
    <property type="match status" value="1"/>
</dbReference>
<keyword evidence="8" id="KW-0175">Coiled coil</keyword>
<dbReference type="InterPro" id="IPR023828">
    <property type="entry name" value="Peptidase_S8_Ser-AS"/>
</dbReference>
<feature type="domain" description="Dockerin" evidence="9">
    <location>
        <begin position="1268"/>
        <end position="1326"/>
    </location>
</feature>
<evidence type="ECO:0000256" key="4">
    <source>
        <dbReference type="ARBA" id="ARBA00022825"/>
    </source>
</evidence>
<feature type="active site" description="Charge relay system" evidence="5 6">
    <location>
        <position position="598"/>
    </location>
</feature>
<dbReference type="InterPro" id="IPR036439">
    <property type="entry name" value="Dockerin_dom_sf"/>
</dbReference>
<dbReference type="Gene3D" id="3.50.30.30">
    <property type="match status" value="1"/>
</dbReference>
<protein>
    <submittedName>
        <fullName evidence="10">Peptidase inhibitor I9</fullName>
    </submittedName>
</protein>
<keyword evidence="3 6" id="KW-0378">Hydrolase</keyword>
<dbReference type="GO" id="GO:0006508">
    <property type="term" value="P:proteolysis"/>
    <property type="evidence" value="ECO:0007669"/>
    <property type="project" value="UniProtKB-KW"/>
</dbReference>
<dbReference type="PROSITE" id="PS51766">
    <property type="entry name" value="DOCKERIN"/>
    <property type="match status" value="1"/>
</dbReference>
<dbReference type="PANTHER" id="PTHR43806">
    <property type="entry name" value="PEPTIDASE S8"/>
    <property type="match status" value="1"/>
</dbReference>
<dbReference type="InterPro" id="IPR015500">
    <property type="entry name" value="Peptidase_S8_subtilisin-rel"/>
</dbReference>
<feature type="coiled-coil region" evidence="8">
    <location>
        <begin position="103"/>
        <end position="137"/>
    </location>
</feature>
<evidence type="ECO:0000256" key="2">
    <source>
        <dbReference type="ARBA" id="ARBA00022670"/>
    </source>
</evidence>
<dbReference type="RefSeq" id="WP_113885195.1">
    <property type="nucleotide sequence ID" value="NZ_QNSF01000018.1"/>
</dbReference>
<dbReference type="InterPro" id="IPR036852">
    <property type="entry name" value="Peptidase_S8/S53_dom_sf"/>
</dbReference>
<dbReference type="PRINTS" id="PR00723">
    <property type="entry name" value="SUBTILISIN"/>
</dbReference>
<dbReference type="EMBL" id="QNSF01000018">
    <property type="protein sequence ID" value="RBP87602.1"/>
    <property type="molecule type" value="Genomic_DNA"/>
</dbReference>
<gene>
    <name evidence="10" type="ORF">DFO70_11824</name>
</gene>
<keyword evidence="4 6" id="KW-0720">Serine protease</keyword>
<proteinExistence type="inferred from homology"/>
<dbReference type="PROSITE" id="PS00138">
    <property type="entry name" value="SUBTILASE_SER"/>
    <property type="match status" value="1"/>
</dbReference>
<dbReference type="CDD" id="cd07474">
    <property type="entry name" value="Peptidases_S8_subtilisin_Vpr-like"/>
    <property type="match status" value="1"/>
</dbReference>
<evidence type="ECO:0000313" key="10">
    <source>
        <dbReference type="EMBL" id="RBP87602.1"/>
    </source>
</evidence>
<dbReference type="InterPro" id="IPR023827">
    <property type="entry name" value="Peptidase_S8_Asp-AS"/>
</dbReference>
<dbReference type="InterPro" id="IPR000209">
    <property type="entry name" value="Peptidase_S8/S53_dom"/>
</dbReference>
<accession>A0A366JLJ4</accession>
<dbReference type="Gene3D" id="2.60.40.1710">
    <property type="entry name" value="Subtilisin-like superfamily"/>
    <property type="match status" value="1"/>
</dbReference>
<dbReference type="GO" id="GO:0000272">
    <property type="term" value="P:polysaccharide catabolic process"/>
    <property type="evidence" value="ECO:0007669"/>
    <property type="project" value="InterPro"/>
</dbReference>
<evidence type="ECO:0000256" key="6">
    <source>
        <dbReference type="PROSITE-ProRule" id="PRU01240"/>
    </source>
</evidence>
<keyword evidence="2 6" id="KW-0645">Protease</keyword>
<evidence type="ECO:0000256" key="1">
    <source>
        <dbReference type="ARBA" id="ARBA00011073"/>
    </source>
</evidence>
<dbReference type="SUPFAM" id="SSF52025">
    <property type="entry name" value="PA domain"/>
    <property type="match status" value="1"/>
</dbReference>
<dbReference type="SUPFAM" id="SSF52743">
    <property type="entry name" value="Subtilisin-like"/>
    <property type="match status" value="1"/>
</dbReference>
<evidence type="ECO:0000259" key="9">
    <source>
        <dbReference type="PROSITE" id="PS51766"/>
    </source>
</evidence>
<dbReference type="InterPro" id="IPR016134">
    <property type="entry name" value="Dockerin_dom"/>
</dbReference>
<evidence type="ECO:0000256" key="5">
    <source>
        <dbReference type="PIRSR" id="PIRSR615500-1"/>
    </source>
</evidence>
<evidence type="ECO:0000256" key="7">
    <source>
        <dbReference type="RuleBase" id="RU003355"/>
    </source>
</evidence>